<evidence type="ECO:0000313" key="4">
    <source>
        <dbReference type="Proteomes" id="UP001216907"/>
    </source>
</evidence>
<protein>
    <submittedName>
        <fullName evidence="3">Uncharacterized protein</fullName>
    </submittedName>
</protein>
<organism evidence="3 4">
    <name type="scientific">Paludisphaera mucosa</name>
    <dbReference type="NCBI Taxonomy" id="3030827"/>
    <lineage>
        <taxon>Bacteria</taxon>
        <taxon>Pseudomonadati</taxon>
        <taxon>Planctomycetota</taxon>
        <taxon>Planctomycetia</taxon>
        <taxon>Isosphaerales</taxon>
        <taxon>Isosphaeraceae</taxon>
        <taxon>Paludisphaera</taxon>
    </lineage>
</organism>
<proteinExistence type="predicted"/>
<feature type="transmembrane region" description="Helical" evidence="2">
    <location>
        <begin position="63"/>
        <end position="85"/>
    </location>
</feature>
<comment type="caution">
    <text evidence="3">The sequence shown here is derived from an EMBL/GenBank/DDBJ whole genome shotgun (WGS) entry which is preliminary data.</text>
</comment>
<keyword evidence="2" id="KW-1133">Transmembrane helix</keyword>
<dbReference type="EMBL" id="JARRAG010000002">
    <property type="protein sequence ID" value="MDG3007407.1"/>
    <property type="molecule type" value="Genomic_DNA"/>
</dbReference>
<dbReference type="RefSeq" id="WP_277863687.1">
    <property type="nucleotide sequence ID" value="NZ_JARRAG010000002.1"/>
</dbReference>
<name>A0ABT6FIK8_9BACT</name>
<feature type="region of interest" description="Disordered" evidence="1">
    <location>
        <begin position="1"/>
        <end position="24"/>
    </location>
</feature>
<dbReference type="Proteomes" id="UP001216907">
    <property type="component" value="Unassembled WGS sequence"/>
</dbReference>
<evidence type="ECO:0000313" key="3">
    <source>
        <dbReference type="EMBL" id="MDG3007407.1"/>
    </source>
</evidence>
<gene>
    <name evidence="3" type="ORF">PZE19_26900</name>
</gene>
<accession>A0ABT6FIK8</accession>
<keyword evidence="4" id="KW-1185">Reference proteome</keyword>
<keyword evidence="2" id="KW-0812">Transmembrane</keyword>
<keyword evidence="2" id="KW-0472">Membrane</keyword>
<evidence type="ECO:0000256" key="1">
    <source>
        <dbReference type="SAM" id="MobiDB-lite"/>
    </source>
</evidence>
<evidence type="ECO:0000256" key="2">
    <source>
        <dbReference type="SAM" id="Phobius"/>
    </source>
</evidence>
<reference evidence="3 4" key="1">
    <citation type="submission" date="2023-03" db="EMBL/GenBank/DDBJ databases">
        <title>Paludisphaera mucosa sp. nov. a novel planctomycete from northern fen.</title>
        <authorList>
            <person name="Ivanova A."/>
        </authorList>
    </citation>
    <scope>NUCLEOTIDE SEQUENCE [LARGE SCALE GENOMIC DNA]</scope>
    <source>
        <strain evidence="3 4">Pla2</strain>
    </source>
</reference>
<sequence>MQADRDRNEATGLDRLWEATRPPAPPAEAWDRVWASLSRLDDEPAAHARPLTLVMPPPRAGRWAAAGLVLIAQAAAILLAVGITLRNGSRPDADDVSRTATAVVRIEEGQLVLIRSNADVLQTTDLSPQAGPAGVDAWYLVYNLLESMAGPVVAMSE</sequence>